<evidence type="ECO:0000313" key="2">
    <source>
        <dbReference type="EMBL" id="CRF41520.1"/>
    </source>
</evidence>
<evidence type="ECO:0000313" key="3">
    <source>
        <dbReference type="EMBL" id="CRF42988.1"/>
    </source>
</evidence>
<protein>
    <submittedName>
        <fullName evidence="3">Outer membrane protein 15</fullName>
    </submittedName>
</protein>
<keyword evidence="1" id="KW-0732">Signal</keyword>
<organism evidence="3 7">
    <name type="scientific">Helicobacter ailurogastricus</name>
    <dbReference type="NCBI Taxonomy" id="1578720"/>
    <lineage>
        <taxon>Bacteria</taxon>
        <taxon>Pseudomonadati</taxon>
        <taxon>Campylobacterota</taxon>
        <taxon>Epsilonproteobacteria</taxon>
        <taxon>Campylobacterales</taxon>
        <taxon>Helicobacteraceae</taxon>
        <taxon>Helicobacter</taxon>
    </lineage>
</organism>
<dbReference type="RefSeq" id="WP_053941585.1">
    <property type="nucleotide sequence ID" value="NZ_BSCV01000008.1"/>
</dbReference>
<evidence type="ECO:0000313" key="4">
    <source>
        <dbReference type="EMBL" id="CRF43717.1"/>
    </source>
</evidence>
<dbReference type="Proteomes" id="UP000045175">
    <property type="component" value="Unassembled WGS sequence"/>
</dbReference>
<reference evidence="6 7" key="3">
    <citation type="submission" date="2014-12" db="EMBL/GenBank/DDBJ databases">
        <authorList>
            <person name="Jaenicke S."/>
        </authorList>
    </citation>
    <scope>NUCLEOTIDE SEQUENCE [LARGE SCALE GENOMIC DNA]</scope>
</reference>
<dbReference type="AlphaFoldDB" id="A0A0K2XBQ6"/>
<proteinExistence type="predicted"/>
<feature type="signal peptide" evidence="1">
    <location>
        <begin position="1"/>
        <end position="22"/>
    </location>
</feature>
<dbReference type="EMBL" id="CDMN01000009">
    <property type="protein sequence ID" value="CRF43717.1"/>
    <property type="molecule type" value="Genomic_DNA"/>
</dbReference>
<dbReference type="Proteomes" id="UP000038622">
    <property type="component" value="Unassembled WGS sequence"/>
</dbReference>
<dbReference type="Pfam" id="PF01856">
    <property type="entry name" value="HP_OMP"/>
    <property type="match status" value="1"/>
</dbReference>
<dbReference type="PRINTS" id="PR01776">
    <property type="entry name" value="HPOMPFAMILY"/>
</dbReference>
<name>A0A0K2XBQ6_9HELI</name>
<reference evidence="5" key="2">
    <citation type="submission" date="2014-12" db="EMBL/GenBank/DDBJ databases">
        <authorList>
            <person name="Smet A."/>
        </authorList>
    </citation>
    <scope>NUCLEOTIDE SEQUENCE [LARGE SCALE GENOMIC DNA]</scope>
</reference>
<feature type="chain" id="PRO_5013456480" evidence="1">
    <location>
        <begin position="23"/>
        <end position="227"/>
    </location>
</feature>
<dbReference type="InterPro" id="IPR002718">
    <property type="entry name" value="OMP_Helicobacter"/>
</dbReference>
<gene>
    <name evidence="2" type="ORF">HAL011_13190</name>
    <name evidence="3" type="ORF">HAL013_12050</name>
    <name evidence="4" type="ORF">HAL09_02660</name>
</gene>
<evidence type="ECO:0000313" key="5">
    <source>
        <dbReference type="Proteomes" id="UP000038622"/>
    </source>
</evidence>
<dbReference type="OrthoDB" id="5319509at2"/>
<reference evidence="3" key="1">
    <citation type="submission" date="2014-12" db="EMBL/GenBank/DDBJ databases">
        <title>Whole genome sequences of four Staphylococcus schleiferi canine isolates.</title>
        <authorList>
            <person name="Misic A.M."/>
            <person name="Cain C."/>
            <person name="Morris D.O."/>
            <person name="Rankin S."/>
            <person name="Beiting D."/>
        </authorList>
    </citation>
    <scope>NUCLEOTIDE SEQUENCE</scope>
    <source>
        <strain evidence="2">ASB11</strain>
        <strain evidence="3">ASB13</strain>
        <strain evidence="4">ASB9</strain>
    </source>
</reference>
<dbReference type="Proteomes" id="UP000041394">
    <property type="component" value="Unassembled WGS sequence"/>
</dbReference>
<evidence type="ECO:0000313" key="6">
    <source>
        <dbReference type="Proteomes" id="UP000041394"/>
    </source>
</evidence>
<evidence type="ECO:0000313" key="7">
    <source>
        <dbReference type="Proteomes" id="UP000045175"/>
    </source>
</evidence>
<dbReference type="EMBL" id="CDMH01000052">
    <property type="protein sequence ID" value="CRF42988.1"/>
    <property type="molecule type" value="Genomic_DNA"/>
</dbReference>
<keyword evidence="5" id="KW-1185">Reference proteome</keyword>
<evidence type="ECO:0000256" key="1">
    <source>
        <dbReference type="SAM" id="SignalP"/>
    </source>
</evidence>
<sequence length="227" mass="25363">MFFHRLAVSLGLVCGLAHVALAEKNGIYVSGGLQYTLVKTTISRGMYANEAQPSGLSGYTPGMSNMYGFSLNAGYKMFFGKLERRNGVRAYVFYEYGYDNPSFNGPRLNDNVYGVGADYLFNFIDQRKMQVGFFMGLAFAGSSWSNSGASYVKSLAKYPGVSENFSYFQIPVNVGVRANVTRHQGFEFGLKIPLVRNYYFRSVAPGGIYGLTFQRSIVFYANYVYNF</sequence>
<accession>A0A0K2XBQ6</accession>
<dbReference type="EMBL" id="CDML01000042">
    <property type="protein sequence ID" value="CRF41520.1"/>
    <property type="molecule type" value="Genomic_DNA"/>
</dbReference>